<dbReference type="Pfam" id="PF04857">
    <property type="entry name" value="CAF1"/>
    <property type="match status" value="1"/>
</dbReference>
<dbReference type="EMBL" id="BRXY01000073">
    <property type="protein sequence ID" value="GMH61692.1"/>
    <property type="molecule type" value="Genomic_DNA"/>
</dbReference>
<dbReference type="InterPro" id="IPR051181">
    <property type="entry name" value="CAF1_poly(A)_ribonucleases"/>
</dbReference>
<protein>
    <submittedName>
        <fullName evidence="2">Uncharacterized protein</fullName>
    </submittedName>
</protein>
<dbReference type="OrthoDB" id="414075at2759"/>
<dbReference type="SUPFAM" id="SSF53098">
    <property type="entry name" value="Ribonuclease H-like"/>
    <property type="match status" value="1"/>
</dbReference>
<dbReference type="GO" id="GO:0003723">
    <property type="term" value="F:RNA binding"/>
    <property type="evidence" value="ECO:0007669"/>
    <property type="project" value="TreeGrafter"/>
</dbReference>
<reference evidence="3" key="1">
    <citation type="journal article" date="2023" name="Commun. Biol.">
        <title>Genome analysis of Parmales, the sister group of diatoms, reveals the evolutionary specialization of diatoms from phago-mixotrophs to photoautotrophs.</title>
        <authorList>
            <person name="Ban H."/>
            <person name="Sato S."/>
            <person name="Yoshikawa S."/>
            <person name="Yamada K."/>
            <person name="Nakamura Y."/>
            <person name="Ichinomiya M."/>
            <person name="Sato N."/>
            <person name="Blanc-Mathieu R."/>
            <person name="Endo H."/>
            <person name="Kuwata A."/>
            <person name="Ogata H."/>
        </authorList>
    </citation>
    <scope>NUCLEOTIDE SEQUENCE [LARGE SCALE GENOMIC DNA]</scope>
    <source>
        <strain evidence="3">NIES 3701</strain>
    </source>
</reference>
<gene>
    <name evidence="2" type="ORF">TrST_g13000</name>
</gene>
<evidence type="ECO:0000313" key="3">
    <source>
        <dbReference type="Proteomes" id="UP001165085"/>
    </source>
</evidence>
<dbReference type="InterPro" id="IPR006941">
    <property type="entry name" value="RNase_CAF1"/>
</dbReference>
<accession>A0A9W6ZWG3</accession>
<dbReference type="PANTHER" id="PTHR15092:SF22">
    <property type="entry name" value="POLY(A)-SPECIFIC RIBONUCLEASE PNLDC1"/>
    <property type="match status" value="1"/>
</dbReference>
<dbReference type="Gene3D" id="3.30.420.10">
    <property type="entry name" value="Ribonuclease H-like superfamily/Ribonuclease H"/>
    <property type="match status" value="2"/>
</dbReference>
<evidence type="ECO:0000256" key="1">
    <source>
        <dbReference type="ARBA" id="ARBA00008372"/>
    </source>
</evidence>
<dbReference type="PANTHER" id="PTHR15092">
    <property type="entry name" value="POLY A -SPECIFIC RIBONUCLEASE/TARGET OF EGR1, MEMBER 1"/>
    <property type="match status" value="1"/>
</dbReference>
<evidence type="ECO:0000313" key="2">
    <source>
        <dbReference type="EMBL" id="GMH61692.1"/>
    </source>
</evidence>
<sequence length="431" mass="48957">MSGLPPPSSYLTPPDVRFEQMLESVKTYKPLQIGITLFRNLPPREPNGIPNGNKEDQAEDQAALKAETHTFYCWNPFDTSFGSPNTLTLNTSSANFLKSHNFSFDACISTGLPLHTSSFCSKARSTFSSSYPPLRPLPPITLPPPIPPQYLLTISQTLTSVRTYLDTSSSPTFLLPPHPPNLRKLERSVINSTFPSLIITDTPSGNKISRLTSSEKTTLYTKTRSYELNKVNSMCYLSELWSSIKNHKIIVHNGMYTIMLLENYLSSALKTWEDFKGRLEEIDFYDTKYIGDVMLRDEGFYGGMGLKRMYEYWKGRERRRVEGGGGDKGGGSYCTGYVYAQMGEGGGGGKFYVMRSYYIYGREGVEFEDVWIRKLEEGEESSGKICEWKGGKYVVERKERLKKGETRGEDWDGEERVGWVEWVLGKKRKRD</sequence>
<comment type="similarity">
    <text evidence="1">Belongs to the CAF1 family.</text>
</comment>
<comment type="caution">
    <text evidence="2">The sequence shown here is derived from an EMBL/GenBank/DDBJ whole genome shotgun (WGS) entry which is preliminary data.</text>
</comment>
<proteinExistence type="inferred from homology"/>
<dbReference type="AlphaFoldDB" id="A0A9W6ZWG3"/>
<organism evidence="2 3">
    <name type="scientific">Triparma strigata</name>
    <dbReference type="NCBI Taxonomy" id="1606541"/>
    <lineage>
        <taxon>Eukaryota</taxon>
        <taxon>Sar</taxon>
        <taxon>Stramenopiles</taxon>
        <taxon>Ochrophyta</taxon>
        <taxon>Bolidophyceae</taxon>
        <taxon>Parmales</taxon>
        <taxon>Triparmaceae</taxon>
        <taxon>Triparma</taxon>
    </lineage>
</organism>
<keyword evidence="3" id="KW-1185">Reference proteome</keyword>
<name>A0A9W6ZWG3_9STRA</name>
<dbReference type="GO" id="GO:0000175">
    <property type="term" value="F:3'-5'-RNA exonuclease activity"/>
    <property type="evidence" value="ECO:0007669"/>
    <property type="project" value="TreeGrafter"/>
</dbReference>
<dbReference type="InterPro" id="IPR036397">
    <property type="entry name" value="RNaseH_sf"/>
</dbReference>
<dbReference type="Proteomes" id="UP001165085">
    <property type="component" value="Unassembled WGS sequence"/>
</dbReference>
<dbReference type="InterPro" id="IPR012337">
    <property type="entry name" value="RNaseH-like_sf"/>
</dbReference>